<evidence type="ECO:0000313" key="3">
    <source>
        <dbReference type="Proteomes" id="UP000290288"/>
    </source>
</evidence>
<feature type="compositionally biased region" description="Basic and acidic residues" evidence="1">
    <location>
        <begin position="346"/>
        <end position="363"/>
    </location>
</feature>
<feature type="compositionally biased region" description="Basic residues" evidence="1">
    <location>
        <begin position="526"/>
        <end position="538"/>
    </location>
</feature>
<dbReference type="Proteomes" id="UP000290288">
    <property type="component" value="Unassembled WGS sequence"/>
</dbReference>
<keyword evidence="3" id="KW-1185">Reference proteome</keyword>
<feature type="compositionally biased region" description="Low complexity" evidence="1">
    <location>
        <begin position="172"/>
        <end position="217"/>
    </location>
</feature>
<feature type="region of interest" description="Disordered" evidence="1">
    <location>
        <begin position="512"/>
        <end position="538"/>
    </location>
</feature>
<comment type="caution">
    <text evidence="2">The sequence shown here is derived from an EMBL/GenBank/DDBJ whole genome shotgun (WGS) entry which is preliminary data.</text>
</comment>
<feature type="compositionally biased region" description="Polar residues" evidence="1">
    <location>
        <begin position="246"/>
        <end position="263"/>
    </location>
</feature>
<proteinExistence type="predicted"/>
<evidence type="ECO:0000256" key="1">
    <source>
        <dbReference type="SAM" id="MobiDB-lite"/>
    </source>
</evidence>
<gene>
    <name evidence="2" type="ORF">EST38_g2197</name>
</gene>
<feature type="region of interest" description="Disordered" evidence="1">
    <location>
        <begin position="117"/>
        <end position="400"/>
    </location>
</feature>
<name>A0A4Q2DU50_9AGAR</name>
<feature type="compositionally biased region" description="Basic and acidic residues" evidence="1">
    <location>
        <begin position="120"/>
        <end position="135"/>
    </location>
</feature>
<dbReference type="STRING" id="2316362.A0A4Q2DU50"/>
<accession>A0A4Q2DU50</accession>
<reference evidence="2 3" key="1">
    <citation type="submission" date="2019-01" db="EMBL/GenBank/DDBJ databases">
        <title>Draft genome sequence of Psathyrella aberdarensis IHI B618.</title>
        <authorList>
            <person name="Buettner E."/>
            <person name="Kellner H."/>
        </authorList>
    </citation>
    <scope>NUCLEOTIDE SEQUENCE [LARGE SCALE GENOMIC DNA]</scope>
    <source>
        <strain evidence="2 3">IHI B618</strain>
    </source>
</reference>
<feature type="compositionally biased region" description="Low complexity" evidence="1">
    <location>
        <begin position="445"/>
        <end position="459"/>
    </location>
</feature>
<feature type="compositionally biased region" description="Acidic residues" evidence="1">
    <location>
        <begin position="364"/>
        <end position="379"/>
    </location>
</feature>
<feature type="region of interest" description="Disordered" evidence="1">
    <location>
        <begin position="25"/>
        <end position="56"/>
    </location>
</feature>
<dbReference type="EMBL" id="SDEE01000036">
    <property type="protein sequence ID" value="RXW23653.1"/>
    <property type="molecule type" value="Genomic_DNA"/>
</dbReference>
<feature type="compositionally biased region" description="Acidic residues" evidence="1">
    <location>
        <begin position="218"/>
        <end position="232"/>
    </location>
</feature>
<protein>
    <submittedName>
        <fullName evidence="2">Uncharacterized protein</fullName>
    </submittedName>
</protein>
<dbReference type="OrthoDB" id="74813at2759"/>
<feature type="region of interest" description="Disordered" evidence="1">
    <location>
        <begin position="437"/>
        <end position="491"/>
    </location>
</feature>
<sequence>MPPTRIRVRTLPPNLPALRVWVVPTGSSSSSSRSNVSSYEGTPSRGAQDEGEYTPPRTIRDLKLSIFSQIPLLKESKIKADEISLFLDEFELMDGSAFGGVVRDGDLVVVRRNMGLGKYNGDKRKEKEEEPEMRGTKRKRSSSVPKSEYVKDKKAGKGKKEREDDGEDDESSSSTGSSSSSSSGSSSSSSSSSGSSSSSSSSTTTSGSSSSASSSSSSEDDDSDTDTDEDEPPVPQKIRKLASRPSAATSAKTKVKEWNQTQGLVKPKTKDTPSVLHVPPGLGKSSTHSRNERRKRKRAAERTATAPAPPNVVGSSSANAVPLGSGTGVGARDGDASGSRSASRTGDGKGGEKGRGERPRPEEEEHEESEEEENEEMDVDLGSTGAAEVNPPLNTSNDWAGGVMMASLRNKNKKKGFFRQAMMRGLSVPEGAGKIVFDGGGGEATSSPGPSTSVVSTSTIQQPGIVAEGRAGGAASPTKAKPRLIPPSELQEKGLLPRNVVVTSVDVEEEMWDRSNYDQDQEQQGKRSRKQKNKGKGKNKIVDAEYEDYYGYEDPDQFVDAEEEAVKLVYDEGVDGYEEGKQSKKSEVDWAKAEIGWNNYPILEERGQAVVGRVVGWKGLSLNPSTLTPEIMLSLARVLSISDDTVKIRHLVRSVDGENEVAAAFGIGRGDGEEEGEEEDVNWDAIWALGDEDKWRVVAQ</sequence>
<organism evidence="2 3">
    <name type="scientific">Candolleomyces aberdarensis</name>
    <dbReference type="NCBI Taxonomy" id="2316362"/>
    <lineage>
        <taxon>Eukaryota</taxon>
        <taxon>Fungi</taxon>
        <taxon>Dikarya</taxon>
        <taxon>Basidiomycota</taxon>
        <taxon>Agaricomycotina</taxon>
        <taxon>Agaricomycetes</taxon>
        <taxon>Agaricomycetidae</taxon>
        <taxon>Agaricales</taxon>
        <taxon>Agaricineae</taxon>
        <taxon>Psathyrellaceae</taxon>
        <taxon>Candolleomyces</taxon>
    </lineage>
</organism>
<dbReference type="AlphaFoldDB" id="A0A4Q2DU50"/>
<feature type="compositionally biased region" description="Basic and acidic residues" evidence="1">
    <location>
        <begin position="148"/>
        <end position="163"/>
    </location>
</feature>
<evidence type="ECO:0000313" key="2">
    <source>
        <dbReference type="EMBL" id="RXW23653.1"/>
    </source>
</evidence>
<feature type="compositionally biased region" description="Low complexity" evidence="1">
    <location>
        <begin position="27"/>
        <end position="38"/>
    </location>
</feature>